<proteinExistence type="predicted"/>
<protein>
    <recommendedName>
        <fullName evidence="3">DUF4279 domain-containing protein</fullName>
    </recommendedName>
</protein>
<gene>
    <name evidence="1" type="ORF">SSCH_550005</name>
</gene>
<dbReference type="EMBL" id="CDRZ01000253">
    <property type="protein sequence ID" value="CEO89651.1"/>
    <property type="molecule type" value="Genomic_DNA"/>
</dbReference>
<reference evidence="2" key="1">
    <citation type="submission" date="2015-01" db="EMBL/GenBank/DDBJ databases">
        <authorList>
            <person name="Manzoor Shahid"/>
            <person name="Zubair Saima"/>
        </authorList>
    </citation>
    <scope>NUCLEOTIDE SEQUENCE [LARGE SCALE GENOMIC DNA]</scope>
    <source>
        <strain evidence="2">Sp3</strain>
    </source>
</reference>
<evidence type="ECO:0008006" key="3">
    <source>
        <dbReference type="Google" id="ProtNLM"/>
    </source>
</evidence>
<dbReference type="AlphaFoldDB" id="A0A0B7MNV3"/>
<dbReference type="Proteomes" id="UP000046155">
    <property type="component" value="Unassembled WGS sequence"/>
</dbReference>
<dbReference type="Pfam" id="PF14106">
    <property type="entry name" value="DUF4279"/>
    <property type="match status" value="1"/>
</dbReference>
<evidence type="ECO:0000313" key="1">
    <source>
        <dbReference type="EMBL" id="CEO89651.1"/>
    </source>
</evidence>
<accession>A0A0B7MNV3</accession>
<dbReference type="RefSeq" id="WP_044665556.1">
    <property type="nucleotide sequence ID" value="NZ_CDRZ01000253.1"/>
</dbReference>
<organism evidence="1 2">
    <name type="scientific">Syntrophaceticus schinkii</name>
    <dbReference type="NCBI Taxonomy" id="499207"/>
    <lineage>
        <taxon>Bacteria</taxon>
        <taxon>Bacillati</taxon>
        <taxon>Bacillota</taxon>
        <taxon>Clostridia</taxon>
        <taxon>Thermoanaerobacterales</taxon>
        <taxon>Thermoanaerobacterales Family III. Incertae Sedis</taxon>
        <taxon>Syntrophaceticus</taxon>
    </lineage>
</organism>
<evidence type="ECO:0000313" key="2">
    <source>
        <dbReference type="Proteomes" id="UP000046155"/>
    </source>
</evidence>
<dbReference type="OrthoDB" id="6025978at2"/>
<dbReference type="InterPro" id="IPR025459">
    <property type="entry name" value="DUF4279"/>
</dbReference>
<sequence length="146" mass="16616">MKNQEQKPHDYFSVSFRIIGNNLEPPKITLLLGLEPDIAHKKGDSRTGESKSGKIITYAPFNIGIWSINSKLDKNNRLEDHIINILERIESKKDVLVKLTNEGFKMDFYCGYFFSTKDQAGISINNKLLKRIAELGIDLGINLYVT</sequence>
<keyword evidence="2" id="KW-1185">Reference proteome</keyword>
<name>A0A0B7MNV3_9FIRM</name>